<organism evidence="2 3">
    <name type="scientific">Bosea spartocytisi</name>
    <dbReference type="NCBI Taxonomy" id="2773451"/>
    <lineage>
        <taxon>Bacteria</taxon>
        <taxon>Pseudomonadati</taxon>
        <taxon>Pseudomonadota</taxon>
        <taxon>Alphaproteobacteria</taxon>
        <taxon>Hyphomicrobiales</taxon>
        <taxon>Boseaceae</taxon>
        <taxon>Bosea</taxon>
    </lineage>
</organism>
<sequence>MIVALLNQKGGVGKTTLALHLAGHWARHGKRVTLIDADPQGSALDWSEQRARRHHARLFGVVGLARDTLHREAPELARDADHIVIDGPPRIAALLRSALLAADAVLVPAQPSPLDGWASAEMLALIAEARIFRPALVARFVLNRCAARTVIARDTAQSLADHDPPALATRISQRVVFADAARTGQLAFEQSATSAAAREIASLAVETERLAP</sequence>
<evidence type="ECO:0000259" key="1">
    <source>
        <dbReference type="Pfam" id="PF01656"/>
    </source>
</evidence>
<dbReference type="InterPro" id="IPR050678">
    <property type="entry name" value="DNA_Partitioning_ATPase"/>
</dbReference>
<dbReference type="NCBIfam" id="NF041546">
    <property type="entry name" value="ParA_partition"/>
    <property type="match status" value="1"/>
</dbReference>
<proteinExistence type="predicted"/>
<dbReference type="PANTHER" id="PTHR13696">
    <property type="entry name" value="P-LOOP CONTAINING NUCLEOSIDE TRIPHOSPHATE HYDROLASE"/>
    <property type="match status" value="1"/>
</dbReference>
<reference evidence="2" key="1">
    <citation type="submission" date="2020-09" db="EMBL/GenBank/DDBJ databases">
        <title>Bosea spartocytisi sp. nov. a root nodule endophyte of Spartocytisus supranubius in the high mountain ecosystem fo the Teide National Park (Canary Islands, Spain).</title>
        <authorList>
            <person name="Pulido-Suarez L."/>
            <person name="Peix A."/>
            <person name="Igual J.M."/>
            <person name="Socas-Perez N."/>
            <person name="Velazquez E."/>
            <person name="Flores-Felix J.D."/>
            <person name="Leon-Barrios M."/>
        </authorList>
    </citation>
    <scope>NUCLEOTIDE SEQUENCE</scope>
    <source>
        <strain evidence="2">SSUT16</strain>
    </source>
</reference>
<dbReference type="InterPro" id="IPR048089">
    <property type="entry name" value="McdA"/>
</dbReference>
<dbReference type="RefSeq" id="WP_012047185.1">
    <property type="nucleotide sequence ID" value="NZ_JACXWY010000026.1"/>
</dbReference>
<accession>A0A927I2L3</accession>
<name>A0A927I2L3_9HYPH</name>
<dbReference type="Pfam" id="PF01656">
    <property type="entry name" value="CbiA"/>
    <property type="match status" value="1"/>
</dbReference>
<gene>
    <name evidence="2" type="ORF">IED13_25135</name>
</gene>
<comment type="caution">
    <text evidence="2">The sequence shown here is derived from an EMBL/GenBank/DDBJ whole genome shotgun (WGS) entry which is preliminary data.</text>
</comment>
<dbReference type="InterPro" id="IPR027417">
    <property type="entry name" value="P-loop_NTPase"/>
</dbReference>
<dbReference type="InterPro" id="IPR002586">
    <property type="entry name" value="CobQ/CobB/MinD/ParA_Nub-bd_dom"/>
</dbReference>
<dbReference type="EMBL" id="JACXWY010000026">
    <property type="protein sequence ID" value="MBD3848996.1"/>
    <property type="molecule type" value="Genomic_DNA"/>
</dbReference>
<dbReference type="Proteomes" id="UP000619295">
    <property type="component" value="Unassembled WGS sequence"/>
</dbReference>
<evidence type="ECO:0000313" key="2">
    <source>
        <dbReference type="EMBL" id="MBD3848996.1"/>
    </source>
</evidence>
<protein>
    <submittedName>
        <fullName evidence="2">AAA family ATPase</fullName>
    </submittedName>
</protein>
<dbReference type="SUPFAM" id="SSF52540">
    <property type="entry name" value="P-loop containing nucleoside triphosphate hydrolases"/>
    <property type="match status" value="1"/>
</dbReference>
<dbReference type="AlphaFoldDB" id="A0A927I2L3"/>
<dbReference type="PIRSF" id="PIRSF009320">
    <property type="entry name" value="Nuc_binding_HP_1000"/>
    <property type="match status" value="1"/>
</dbReference>
<feature type="domain" description="CobQ/CobB/MinD/ParA nucleotide binding" evidence="1">
    <location>
        <begin position="4"/>
        <end position="185"/>
    </location>
</feature>
<evidence type="ECO:0000313" key="3">
    <source>
        <dbReference type="Proteomes" id="UP000619295"/>
    </source>
</evidence>
<dbReference type="PANTHER" id="PTHR13696:SF96">
    <property type="entry name" value="COBQ_COBB_MIND_PARA NUCLEOTIDE BINDING DOMAIN-CONTAINING PROTEIN"/>
    <property type="match status" value="1"/>
</dbReference>
<keyword evidence="3" id="KW-1185">Reference proteome</keyword>
<dbReference type="Gene3D" id="3.40.50.300">
    <property type="entry name" value="P-loop containing nucleotide triphosphate hydrolases"/>
    <property type="match status" value="1"/>
</dbReference>
<dbReference type="CDD" id="cd02042">
    <property type="entry name" value="ParAB_family"/>
    <property type="match status" value="1"/>
</dbReference>